<dbReference type="GO" id="GO:0070475">
    <property type="term" value="P:rRNA base methylation"/>
    <property type="evidence" value="ECO:0007669"/>
    <property type="project" value="TreeGrafter"/>
</dbReference>
<keyword evidence="1" id="KW-0411">Iron-sulfur</keyword>
<evidence type="ECO:0000256" key="4">
    <source>
        <dbReference type="ARBA" id="ARBA00022691"/>
    </source>
</evidence>
<evidence type="ECO:0000256" key="3">
    <source>
        <dbReference type="ARBA" id="ARBA00022679"/>
    </source>
</evidence>
<keyword evidence="4 5" id="KW-0949">S-adenosyl-L-methionine</keyword>
<accession>A0A5C6X2M7</accession>
<evidence type="ECO:0000256" key="5">
    <source>
        <dbReference type="PROSITE-ProRule" id="PRU01024"/>
    </source>
</evidence>
<dbReference type="EC" id="2.1.1.190" evidence="7"/>
<dbReference type="CDD" id="cd02440">
    <property type="entry name" value="AdoMet_MTases"/>
    <property type="match status" value="1"/>
</dbReference>
<dbReference type="OrthoDB" id="9804590at2"/>
<dbReference type="Pfam" id="PF05958">
    <property type="entry name" value="tRNA_U5-meth_tr"/>
    <property type="match status" value="1"/>
</dbReference>
<evidence type="ECO:0000259" key="6">
    <source>
        <dbReference type="PROSITE" id="PS50926"/>
    </source>
</evidence>
<feature type="binding site" evidence="5">
    <location>
        <position position="318"/>
    </location>
    <ligand>
        <name>S-adenosyl-L-methionine</name>
        <dbReference type="ChEBI" id="CHEBI:59789"/>
    </ligand>
</feature>
<dbReference type="RefSeq" id="WP_146974930.1">
    <property type="nucleotide sequence ID" value="NZ_VOSL01000054.1"/>
</dbReference>
<evidence type="ECO:0000313" key="7">
    <source>
        <dbReference type="EMBL" id="TXD34549.1"/>
    </source>
</evidence>
<sequence length="437" mass="47122">MARARYQALKVREIAQGGDGVAELPDGRVCFVPGALPGDVVDVELTRDKKRWARARVLSRGVDSPHRVVSECPYFSKGCGGCQFWHVRPEQELAWKAQAAYEAMKRIAGVALPEPELRHSPEIQGYRSRVRMHQRDGESGFGFYSAEGKRLIEVGGGCEVAMPSVRQVASEWQARLGALGAAEVLIETASHDEVVITVMLERDTAPSATALDALGRDVEQDAAVRGLRVRPAGEAAVDLGRVEVDASQVVAKVPGEGHFTLDAGQFRQSNPKVNALLVERVAALLSELGGRRVLELFCGAGNFSFALAGQLDALYGLEGSPETVRAAQAMASEAGLGHLSFARADLFAARSFDAVVASDFDAVLLDPPRDGALEAARWLAAADNPIPNVVYVACDPGCMARDLGVLSEGGWQVEGLEFFDMFPRTRHIETLAWLHRP</sequence>
<comment type="similarity">
    <text evidence="5">Belongs to the class I-like SAM-binding methyltransferase superfamily. RNA M5U methyltransferase family.</text>
</comment>
<dbReference type="PROSITE" id="PS50926">
    <property type="entry name" value="TRAM"/>
    <property type="match status" value="1"/>
</dbReference>
<reference evidence="7 8" key="1">
    <citation type="submission" date="2019-08" db="EMBL/GenBank/DDBJ databases">
        <title>Bradymonadales sp. TMQ2.</title>
        <authorList>
            <person name="Liang Q."/>
        </authorList>
    </citation>
    <scope>NUCLEOTIDE SEQUENCE [LARGE SCALE GENOMIC DNA]</scope>
    <source>
        <strain evidence="7 8">TMQ2</strain>
    </source>
</reference>
<evidence type="ECO:0000256" key="2">
    <source>
        <dbReference type="ARBA" id="ARBA00022603"/>
    </source>
</evidence>
<dbReference type="PANTHER" id="PTHR11061">
    <property type="entry name" value="RNA M5U METHYLTRANSFERASE"/>
    <property type="match status" value="1"/>
</dbReference>
<comment type="caution">
    <text evidence="7">The sequence shown here is derived from an EMBL/GenBank/DDBJ whole genome shotgun (WGS) entry which is preliminary data.</text>
</comment>
<keyword evidence="1" id="KW-0408">Iron</keyword>
<dbReference type="Gene3D" id="2.40.50.140">
    <property type="entry name" value="Nucleic acid-binding proteins"/>
    <property type="match status" value="1"/>
</dbReference>
<feature type="active site" description="Nucleophile" evidence="5">
    <location>
        <position position="394"/>
    </location>
</feature>
<dbReference type="PANTHER" id="PTHR11061:SF49">
    <property type="entry name" value="23S RRNA (URACIL(1939)-C(5))-METHYLTRANSFERASE RLMD"/>
    <property type="match status" value="1"/>
</dbReference>
<dbReference type="SUPFAM" id="SSF53335">
    <property type="entry name" value="S-adenosyl-L-methionine-dependent methyltransferases"/>
    <property type="match status" value="1"/>
</dbReference>
<dbReference type="NCBIfam" id="TIGR00479">
    <property type="entry name" value="rumA"/>
    <property type="match status" value="1"/>
</dbReference>
<dbReference type="GO" id="GO:0051539">
    <property type="term" value="F:4 iron, 4 sulfur cluster binding"/>
    <property type="evidence" value="ECO:0007669"/>
    <property type="project" value="UniProtKB-KW"/>
</dbReference>
<feature type="binding site" evidence="5">
    <location>
        <position position="268"/>
    </location>
    <ligand>
        <name>S-adenosyl-L-methionine</name>
        <dbReference type="ChEBI" id="CHEBI:59789"/>
    </ligand>
</feature>
<dbReference type="Gene3D" id="2.40.50.1070">
    <property type="match status" value="1"/>
</dbReference>
<keyword evidence="1" id="KW-0004">4Fe-4S</keyword>
<feature type="domain" description="TRAM" evidence="6">
    <location>
        <begin position="1"/>
        <end position="59"/>
    </location>
</feature>
<dbReference type="Proteomes" id="UP000321046">
    <property type="component" value="Unassembled WGS sequence"/>
</dbReference>
<dbReference type="EMBL" id="VOSL01000054">
    <property type="protein sequence ID" value="TXD34549.1"/>
    <property type="molecule type" value="Genomic_DNA"/>
</dbReference>
<dbReference type="InterPro" id="IPR012340">
    <property type="entry name" value="NA-bd_OB-fold"/>
</dbReference>
<dbReference type="Pfam" id="PF01938">
    <property type="entry name" value="TRAM"/>
    <property type="match status" value="1"/>
</dbReference>
<gene>
    <name evidence="7" type="primary">rlmD</name>
    <name evidence="7" type="ORF">FRC96_13085</name>
</gene>
<evidence type="ECO:0000256" key="1">
    <source>
        <dbReference type="ARBA" id="ARBA00022485"/>
    </source>
</evidence>
<dbReference type="AlphaFoldDB" id="A0A5C6X2M7"/>
<keyword evidence="3 5" id="KW-0808">Transferase</keyword>
<keyword evidence="1" id="KW-0479">Metal-binding</keyword>
<feature type="binding site" evidence="5">
    <location>
        <position position="366"/>
    </location>
    <ligand>
        <name>S-adenosyl-L-methionine</name>
        <dbReference type="ChEBI" id="CHEBI:59789"/>
    </ligand>
</feature>
<dbReference type="InterPro" id="IPR002792">
    <property type="entry name" value="TRAM_dom"/>
</dbReference>
<dbReference type="Gene3D" id="3.40.50.150">
    <property type="entry name" value="Vaccinia Virus protein VP39"/>
    <property type="match status" value="1"/>
</dbReference>
<feature type="binding site" evidence="5">
    <location>
        <position position="297"/>
    </location>
    <ligand>
        <name>S-adenosyl-L-methionine</name>
        <dbReference type="ChEBI" id="CHEBI:59789"/>
    </ligand>
</feature>
<evidence type="ECO:0000313" key="8">
    <source>
        <dbReference type="Proteomes" id="UP000321046"/>
    </source>
</evidence>
<dbReference type="SUPFAM" id="SSF50249">
    <property type="entry name" value="Nucleic acid-binding proteins"/>
    <property type="match status" value="1"/>
</dbReference>
<proteinExistence type="inferred from homology"/>
<dbReference type="PROSITE" id="PS51687">
    <property type="entry name" value="SAM_MT_RNA_M5U"/>
    <property type="match status" value="1"/>
</dbReference>
<name>A0A5C6X2M7_9DELT</name>
<dbReference type="GO" id="GO:0070041">
    <property type="term" value="F:rRNA (uridine-C5-)-methyltransferase activity"/>
    <property type="evidence" value="ECO:0007669"/>
    <property type="project" value="TreeGrafter"/>
</dbReference>
<organism evidence="7 8">
    <name type="scientific">Lujinxingia vulgaris</name>
    <dbReference type="NCBI Taxonomy" id="2600176"/>
    <lineage>
        <taxon>Bacteria</taxon>
        <taxon>Deltaproteobacteria</taxon>
        <taxon>Bradymonadales</taxon>
        <taxon>Lujinxingiaceae</taxon>
        <taxon>Lujinxingia</taxon>
    </lineage>
</organism>
<keyword evidence="2 5" id="KW-0489">Methyltransferase</keyword>
<protein>
    <submittedName>
        <fullName evidence="7">23S rRNA (Uracil(1939)-C(5))-methyltransferase RlmD</fullName>
        <ecNumber evidence="7">2.1.1.190</ecNumber>
    </submittedName>
</protein>
<dbReference type="InterPro" id="IPR010280">
    <property type="entry name" value="U5_MeTrfase_fam"/>
</dbReference>
<dbReference type="InterPro" id="IPR029063">
    <property type="entry name" value="SAM-dependent_MTases_sf"/>
</dbReference>